<proteinExistence type="predicted"/>
<keyword evidence="1" id="KW-1133">Transmembrane helix</keyword>
<feature type="transmembrane region" description="Helical" evidence="1">
    <location>
        <begin position="21"/>
        <end position="42"/>
    </location>
</feature>
<dbReference type="EMBL" id="BMRE01000003">
    <property type="protein sequence ID" value="GGU22804.1"/>
    <property type="molecule type" value="Genomic_DNA"/>
</dbReference>
<accession>A0ABQ2UD22</accession>
<comment type="caution">
    <text evidence="2">The sequence shown here is derived from an EMBL/GenBank/DDBJ whole genome shotgun (WGS) entry which is preliminary data.</text>
</comment>
<dbReference type="Proteomes" id="UP000649573">
    <property type="component" value="Unassembled WGS sequence"/>
</dbReference>
<protein>
    <submittedName>
        <fullName evidence="2">Uncharacterized protein</fullName>
    </submittedName>
</protein>
<name>A0ABQ2UD22_9PSEU</name>
<feature type="transmembrane region" description="Helical" evidence="1">
    <location>
        <begin position="48"/>
        <end position="68"/>
    </location>
</feature>
<sequence>MGEREMDDEQRARMRDLKRTTWRGVATGVVTLALAIVTGVVLRDDWTAYLFFGSAGLVMTIVVFVSHWRYIRRGPFPRLPASMRRSDASSD</sequence>
<keyword evidence="3" id="KW-1185">Reference proteome</keyword>
<evidence type="ECO:0000256" key="1">
    <source>
        <dbReference type="SAM" id="Phobius"/>
    </source>
</evidence>
<evidence type="ECO:0000313" key="2">
    <source>
        <dbReference type="EMBL" id="GGU22804.1"/>
    </source>
</evidence>
<evidence type="ECO:0000313" key="3">
    <source>
        <dbReference type="Proteomes" id="UP000649573"/>
    </source>
</evidence>
<keyword evidence="1" id="KW-0812">Transmembrane</keyword>
<reference evidence="3" key="1">
    <citation type="journal article" date="2019" name="Int. J. Syst. Evol. Microbiol.">
        <title>The Global Catalogue of Microorganisms (GCM) 10K type strain sequencing project: providing services to taxonomists for standard genome sequencing and annotation.</title>
        <authorList>
            <consortium name="The Broad Institute Genomics Platform"/>
            <consortium name="The Broad Institute Genome Sequencing Center for Infectious Disease"/>
            <person name="Wu L."/>
            <person name="Ma J."/>
        </authorList>
    </citation>
    <scope>NUCLEOTIDE SEQUENCE [LARGE SCALE GENOMIC DNA]</scope>
    <source>
        <strain evidence="3">JCM 3296</strain>
    </source>
</reference>
<organism evidence="2 3">
    <name type="scientific">Lentzea flava</name>
    <dbReference type="NCBI Taxonomy" id="103732"/>
    <lineage>
        <taxon>Bacteria</taxon>
        <taxon>Bacillati</taxon>
        <taxon>Actinomycetota</taxon>
        <taxon>Actinomycetes</taxon>
        <taxon>Pseudonocardiales</taxon>
        <taxon>Pseudonocardiaceae</taxon>
        <taxon>Lentzea</taxon>
    </lineage>
</organism>
<dbReference type="RefSeq" id="WP_189252709.1">
    <property type="nucleotide sequence ID" value="NZ_BMRE01000003.1"/>
</dbReference>
<keyword evidence="1" id="KW-0472">Membrane</keyword>
<gene>
    <name evidence="2" type="ORF">GCM10010178_13540</name>
</gene>